<dbReference type="Proteomes" id="UP000180175">
    <property type="component" value="Chromosome"/>
</dbReference>
<dbReference type="EMBL" id="CP063356">
    <property type="protein sequence ID" value="XRP48456.1"/>
    <property type="molecule type" value="Genomic_DNA"/>
</dbReference>
<accession>A0AC62A475</accession>
<keyword evidence="1" id="KW-0436">Ligase</keyword>
<name>A0AC62A475_9BACI</name>
<evidence type="ECO:0000313" key="2">
    <source>
        <dbReference type="Proteomes" id="UP000180175"/>
    </source>
</evidence>
<proteinExistence type="predicted"/>
<protein>
    <submittedName>
        <fullName evidence="1">Non-homologous end-joining DNA ligase</fullName>
    </submittedName>
</protein>
<keyword evidence="2" id="KW-1185">Reference proteome</keyword>
<reference evidence="1 2" key="1">
    <citation type="journal article" date="2017" name="Genome Announc.">
        <title>Draft Genome Sequences of Four Alkaliphilic Bacteria Belonging to the Anaerobacillus Genus.</title>
        <authorList>
            <person name="Bassil N.M."/>
            <person name="Lloyd J.R."/>
        </authorList>
    </citation>
    <scope>NUCLEOTIDE SEQUENCE [LARGE SCALE GENOMIC DNA]</scope>
    <source>
        <strain evidence="1 2">NB2006</strain>
    </source>
</reference>
<organism evidence="1 2">
    <name type="scientific">Anaerobacillus isosaccharinicus</name>
    <dbReference type="NCBI Taxonomy" id="1532552"/>
    <lineage>
        <taxon>Bacteria</taxon>
        <taxon>Bacillati</taxon>
        <taxon>Bacillota</taxon>
        <taxon>Bacilli</taxon>
        <taxon>Bacillales</taxon>
        <taxon>Bacillaceae</taxon>
        <taxon>Anaerobacillus</taxon>
    </lineage>
</organism>
<sequence length="311" mass="36266">MKFLKPMLPSLVTEIPKGEEWGYEVKYDGFRAMIYVEAGETTIVSRNLNILNEQFPEIIEAFRHLTPTLKHPLILDGELCVLDSELKANFEKIQHRGRLKNKEKIDQAKKLNPVIFLAFDLVMEDGNSLVKTPFLKRKRRLELLVEKRQNPQFLKYVPFNEDSTKLWKMVSDANGEGLIAKRKDSLWEEGQRSRQWLKIKNMMIASFFILAYDDANAFFHIGCIYKGGTKLIGKVGQGFTKEEKEALTTIVKKNKVKTENSLTYVNPSICIEVEFLEISKNELRHPKFRRFRFDKSWEECTWEAIPKGELN</sequence>
<evidence type="ECO:0000313" key="1">
    <source>
        <dbReference type="EMBL" id="XRP48456.1"/>
    </source>
</evidence>
<gene>
    <name evidence="1" type="primary">ligD</name>
    <name evidence="1" type="ORF">AWH56_26680</name>
</gene>
<reference evidence="1 2" key="2">
    <citation type="journal article" date="2019" name="Int. J. Syst. Evol. Microbiol.">
        <title>Anaerobacillus isosaccharinicus sp. nov., an alkaliphilic bacterium which degrades isosaccharinic acid.</title>
        <authorList>
            <person name="Bassil N.M."/>
            <person name="Lloyd J.R."/>
        </authorList>
    </citation>
    <scope>NUCLEOTIDE SEQUENCE [LARGE SCALE GENOMIC DNA]</scope>
    <source>
        <strain evidence="1 2">NB2006</strain>
    </source>
</reference>